<evidence type="ECO:0000256" key="3">
    <source>
        <dbReference type="ARBA" id="ARBA00022692"/>
    </source>
</evidence>
<keyword evidence="7 10" id="KW-0472">Membrane</keyword>
<feature type="transmembrane region" description="Helical" evidence="10">
    <location>
        <begin position="282"/>
        <end position="313"/>
    </location>
</feature>
<keyword evidence="3 10" id="KW-0812">Transmembrane</keyword>
<dbReference type="InterPro" id="IPR004268">
    <property type="entry name" value="MurJ"/>
</dbReference>
<dbReference type="Pfam" id="PF03023">
    <property type="entry name" value="MurJ"/>
    <property type="match status" value="1"/>
</dbReference>
<comment type="subcellular location">
    <subcellularLocation>
        <location evidence="1">Cell membrane</location>
        <topology evidence="1">Multi-pass membrane protein</topology>
    </subcellularLocation>
</comment>
<dbReference type="GO" id="GO:0008360">
    <property type="term" value="P:regulation of cell shape"/>
    <property type="evidence" value="ECO:0007669"/>
    <property type="project" value="UniProtKB-KW"/>
</dbReference>
<keyword evidence="12" id="KW-1185">Reference proteome</keyword>
<feature type="transmembrane region" description="Helical" evidence="10">
    <location>
        <begin position="97"/>
        <end position="124"/>
    </location>
</feature>
<evidence type="ECO:0000256" key="10">
    <source>
        <dbReference type="SAM" id="Phobius"/>
    </source>
</evidence>
<gene>
    <name evidence="11" type="primary">mviN</name>
    <name evidence="11" type="ORF">DCC88_04270</name>
</gene>
<dbReference type="PRINTS" id="PR01806">
    <property type="entry name" value="VIRFACTRMVIN"/>
</dbReference>
<dbReference type="PANTHER" id="PTHR47019:SF1">
    <property type="entry name" value="LIPID II FLIPPASE MURJ"/>
    <property type="match status" value="1"/>
</dbReference>
<dbReference type="GO" id="GO:0015648">
    <property type="term" value="F:lipid-linked peptidoglycan transporter activity"/>
    <property type="evidence" value="ECO:0007669"/>
    <property type="project" value="TreeGrafter"/>
</dbReference>
<dbReference type="GO" id="GO:0034204">
    <property type="term" value="P:lipid translocation"/>
    <property type="evidence" value="ECO:0007669"/>
    <property type="project" value="TreeGrafter"/>
</dbReference>
<keyword evidence="6 10" id="KW-1133">Transmembrane helix</keyword>
<comment type="function">
    <text evidence="8">Involved in peptidoglycan biosynthesis. Transports lipid-linked peptidoglycan precursors from the inner to the outer leaflet of the cytoplasmic membrane.</text>
</comment>
<feature type="transmembrane region" description="Helical" evidence="10">
    <location>
        <begin position="334"/>
        <end position="357"/>
    </location>
</feature>
<feature type="transmembrane region" description="Helical" evidence="10">
    <location>
        <begin position="428"/>
        <end position="450"/>
    </location>
</feature>
<dbReference type="GO" id="GO:0005886">
    <property type="term" value="C:plasma membrane"/>
    <property type="evidence" value="ECO:0007669"/>
    <property type="project" value="UniProtKB-SubCell"/>
</dbReference>
<accession>A0A369KUY8</accession>
<evidence type="ECO:0000256" key="6">
    <source>
        <dbReference type="ARBA" id="ARBA00022989"/>
    </source>
</evidence>
<organism evidence="11 12">
    <name type="scientific">Spirobacillus cienkowskii</name>
    <dbReference type="NCBI Taxonomy" id="495820"/>
    <lineage>
        <taxon>Bacteria</taxon>
        <taxon>Pseudomonadati</taxon>
        <taxon>Bdellovibrionota</taxon>
        <taxon>Oligoflexia</taxon>
        <taxon>Silvanigrellales</taxon>
        <taxon>Spirobacillus</taxon>
    </lineage>
</organism>
<dbReference type="EMBL" id="QOVW01000058">
    <property type="protein sequence ID" value="RDB36647.1"/>
    <property type="molecule type" value="Genomic_DNA"/>
</dbReference>
<sequence>MQENKPNNAQLRSDSESLGKASFGAMAGVIFSRASGVVRTAVVNATFGLNVSLDAFNTAFRFPNSLRDLFADGALSAAFVKVLIEEKAKGLEAEKKLIQVVLGFFSVVTFSIAILAALFANPFISLFASQQFEKSGGLELAANLFKILAFFLPFTMLNAVAMAILSTLGNTFRAMNSSLFFNFGMIISALCSPLMLLININPIYAIAIGALLGVFLQMIYQFLPLYKLGLINIPSFNIKVWLSYWPLRQVLLLMVPRTIAQGALIIALMINTFFAIQLGEGIFSYIITATVIIQVPIGLFGVATGFAAHPILTKAIFEGQNRKFSKLLIESLETTLWLSLVTLICFSLLIVPFYSVLFQHGKVSMFDTLQNSIAVCSYSIGIIFAAGTKVLLNAYYAINCTKQIVYNAIIYLIVNALLTSTLAPKFGIIGLGISYSTATAIDFFMNLLFLKWYYQNKFIGDSPYIEGGKYFYIRIIIFAVLSYVIGFLGIFLIFEFWKNFDMFFSFKLNFINNVLILGTGGILILIMSLLLILKFGPTNLKNLVYKIFKKLK</sequence>
<dbReference type="GO" id="GO:0009252">
    <property type="term" value="P:peptidoglycan biosynthetic process"/>
    <property type="evidence" value="ECO:0007669"/>
    <property type="project" value="UniProtKB-KW"/>
</dbReference>
<keyword evidence="5" id="KW-0573">Peptidoglycan synthesis</keyword>
<evidence type="ECO:0000256" key="2">
    <source>
        <dbReference type="ARBA" id="ARBA00022475"/>
    </source>
</evidence>
<keyword evidence="2" id="KW-1003">Cell membrane</keyword>
<feature type="transmembrane region" description="Helical" evidence="10">
    <location>
        <begin position="144"/>
        <end position="167"/>
    </location>
</feature>
<feature type="transmembrane region" description="Helical" evidence="10">
    <location>
        <begin position="250"/>
        <end position="276"/>
    </location>
</feature>
<dbReference type="PANTHER" id="PTHR47019">
    <property type="entry name" value="LIPID II FLIPPASE MURJ"/>
    <property type="match status" value="1"/>
</dbReference>
<name>A0A369KUY8_9BACT</name>
<feature type="transmembrane region" description="Helical" evidence="10">
    <location>
        <begin position="179"/>
        <end position="198"/>
    </location>
</feature>
<evidence type="ECO:0000256" key="4">
    <source>
        <dbReference type="ARBA" id="ARBA00022960"/>
    </source>
</evidence>
<comment type="caution">
    <text evidence="11">The sequence shown here is derived from an EMBL/GenBank/DDBJ whole genome shotgun (WGS) entry which is preliminary data.</text>
</comment>
<keyword evidence="4" id="KW-0133">Cell shape</keyword>
<comment type="similarity">
    <text evidence="9">Belongs to the MurJ/MviN family.</text>
</comment>
<feature type="transmembrane region" description="Helical" evidence="10">
    <location>
        <begin position="471"/>
        <end position="494"/>
    </location>
</feature>
<evidence type="ECO:0000256" key="8">
    <source>
        <dbReference type="ARBA" id="ARBA00060041"/>
    </source>
</evidence>
<feature type="transmembrane region" description="Helical" evidence="10">
    <location>
        <begin position="514"/>
        <end position="533"/>
    </location>
</feature>
<evidence type="ECO:0000313" key="12">
    <source>
        <dbReference type="Proteomes" id="UP000253934"/>
    </source>
</evidence>
<evidence type="ECO:0000256" key="5">
    <source>
        <dbReference type="ARBA" id="ARBA00022984"/>
    </source>
</evidence>
<evidence type="ECO:0000256" key="1">
    <source>
        <dbReference type="ARBA" id="ARBA00004651"/>
    </source>
</evidence>
<reference evidence="11" key="1">
    <citation type="submission" date="2018-04" db="EMBL/GenBank/DDBJ databases">
        <title>Draft genome sequence of the Candidatus Spirobacillus cienkowskii, a pathogen of freshwater Daphnia species, reconstructed from hemolymph metagenomic reads.</title>
        <authorList>
            <person name="Bresciani L."/>
            <person name="Lemos L.N."/>
            <person name="Wale N."/>
            <person name="Lin J.Y."/>
            <person name="Fernandes G.R."/>
            <person name="Duffy M.A."/>
            <person name="Rodrigues J.M."/>
        </authorList>
    </citation>
    <scope>NUCLEOTIDE SEQUENCE [LARGE SCALE GENOMIC DNA]</scope>
    <source>
        <strain evidence="11">Binning01</strain>
    </source>
</reference>
<proteinExistence type="inferred from homology"/>
<dbReference type="InterPro" id="IPR051050">
    <property type="entry name" value="Lipid_II_flippase_MurJ/MviN"/>
</dbReference>
<feature type="transmembrane region" description="Helical" evidence="10">
    <location>
        <begin position="369"/>
        <end position="392"/>
    </location>
</feature>
<evidence type="ECO:0000313" key="11">
    <source>
        <dbReference type="EMBL" id="RDB36647.1"/>
    </source>
</evidence>
<evidence type="ECO:0000256" key="9">
    <source>
        <dbReference type="ARBA" id="ARBA00061532"/>
    </source>
</evidence>
<dbReference type="AlphaFoldDB" id="A0A369KUY8"/>
<protein>
    <submittedName>
        <fullName evidence="11">Murein biosynthesis integral membrane protein MurJ</fullName>
    </submittedName>
</protein>
<feature type="transmembrane region" description="Helical" evidence="10">
    <location>
        <begin position="404"/>
        <end position="422"/>
    </location>
</feature>
<feature type="transmembrane region" description="Helical" evidence="10">
    <location>
        <begin position="204"/>
        <end position="229"/>
    </location>
</feature>
<dbReference type="NCBIfam" id="TIGR01695">
    <property type="entry name" value="murJ_mviN"/>
    <property type="match status" value="1"/>
</dbReference>
<evidence type="ECO:0000256" key="7">
    <source>
        <dbReference type="ARBA" id="ARBA00023136"/>
    </source>
</evidence>
<dbReference type="Proteomes" id="UP000253934">
    <property type="component" value="Unassembled WGS sequence"/>
</dbReference>